<dbReference type="SMART" id="SM00279">
    <property type="entry name" value="HhH2"/>
    <property type="match status" value="1"/>
</dbReference>
<evidence type="ECO:0000256" key="3">
    <source>
        <dbReference type="ARBA" id="ARBA00023125"/>
    </source>
</evidence>
<dbReference type="GO" id="GO:0033567">
    <property type="term" value="P:DNA replication, Okazaki fragment processing"/>
    <property type="evidence" value="ECO:0007669"/>
    <property type="project" value="InterPro"/>
</dbReference>
<dbReference type="InterPro" id="IPR020046">
    <property type="entry name" value="5-3_exonucl_a-hlix_arch_N"/>
</dbReference>
<keyword evidence="7" id="KW-1185">Reference proteome</keyword>
<evidence type="ECO:0000256" key="2">
    <source>
        <dbReference type="ARBA" id="ARBA00022801"/>
    </source>
</evidence>
<keyword evidence="2" id="KW-0378">Hydrolase</keyword>
<evidence type="ECO:0000313" key="6">
    <source>
        <dbReference type="EMBL" id="QCD83130.1"/>
    </source>
</evidence>
<keyword evidence="4" id="KW-0812">Transmembrane</keyword>
<dbReference type="SMART" id="SM00475">
    <property type="entry name" value="53EXOc"/>
    <property type="match status" value="1"/>
</dbReference>
<keyword evidence="1" id="KW-0540">Nuclease</keyword>
<dbReference type="PANTHER" id="PTHR42646">
    <property type="entry name" value="FLAP ENDONUCLEASE XNI"/>
    <property type="match status" value="1"/>
</dbReference>
<feature type="transmembrane region" description="Helical" evidence="4">
    <location>
        <begin position="154"/>
        <end position="175"/>
    </location>
</feature>
<dbReference type="AlphaFoldDB" id="A0A4D6L3S8"/>
<keyword evidence="3" id="KW-0238">DNA-binding</keyword>
<dbReference type="Gene3D" id="1.10.150.20">
    <property type="entry name" value="5' to 3' exonuclease, C-terminal subdomain"/>
    <property type="match status" value="1"/>
</dbReference>
<dbReference type="Pfam" id="PF01367">
    <property type="entry name" value="5_3_exonuc"/>
    <property type="match status" value="1"/>
</dbReference>
<dbReference type="GO" id="GO:0003677">
    <property type="term" value="F:DNA binding"/>
    <property type="evidence" value="ECO:0007669"/>
    <property type="project" value="UniProtKB-KW"/>
</dbReference>
<dbReference type="SUPFAM" id="SSF88723">
    <property type="entry name" value="PIN domain-like"/>
    <property type="match status" value="1"/>
</dbReference>
<dbReference type="FunFam" id="1.10.150.20:FF:000003">
    <property type="entry name" value="DNA polymerase I"/>
    <property type="match status" value="1"/>
</dbReference>
<feature type="domain" description="5'-3' exonuclease" evidence="5">
    <location>
        <begin position="320"/>
        <end position="595"/>
    </location>
</feature>
<evidence type="ECO:0000313" key="7">
    <source>
        <dbReference type="Proteomes" id="UP000501690"/>
    </source>
</evidence>
<evidence type="ECO:0000256" key="4">
    <source>
        <dbReference type="SAM" id="Phobius"/>
    </source>
</evidence>
<name>A0A4D6L3S8_VIGUN</name>
<dbReference type="Proteomes" id="UP000501690">
    <property type="component" value="Linkage Group LG2"/>
</dbReference>
<reference evidence="6 7" key="1">
    <citation type="submission" date="2019-04" db="EMBL/GenBank/DDBJ databases">
        <title>An improved genome assembly and genetic linkage map for asparagus bean, Vigna unguiculata ssp. sesquipedialis.</title>
        <authorList>
            <person name="Xia Q."/>
            <person name="Zhang R."/>
            <person name="Dong Y."/>
        </authorList>
    </citation>
    <scope>NUCLEOTIDE SEQUENCE [LARGE SCALE GENOMIC DNA]</scope>
    <source>
        <tissue evidence="6">Leaf</tissue>
    </source>
</reference>
<dbReference type="CDD" id="cd09898">
    <property type="entry name" value="H3TH_53EXO"/>
    <property type="match status" value="1"/>
</dbReference>
<dbReference type="GO" id="GO:0017108">
    <property type="term" value="F:5'-flap endonuclease activity"/>
    <property type="evidence" value="ECO:0007669"/>
    <property type="project" value="InterPro"/>
</dbReference>
<protein>
    <submittedName>
        <fullName evidence="6">DNA polymerase I</fullName>
    </submittedName>
</protein>
<dbReference type="Pfam" id="PF02739">
    <property type="entry name" value="5_3_exonuc_N"/>
    <property type="match status" value="1"/>
</dbReference>
<dbReference type="InterPro" id="IPR002421">
    <property type="entry name" value="5-3_exonuclease"/>
</dbReference>
<accession>A0A4D6L3S8</accession>
<dbReference type="InterPro" id="IPR008918">
    <property type="entry name" value="HhH2"/>
</dbReference>
<gene>
    <name evidence="6" type="ORF">DEO72_LG2g3473</name>
</gene>
<keyword evidence="4" id="KW-0472">Membrane</keyword>
<dbReference type="EMBL" id="CP039346">
    <property type="protein sequence ID" value="QCD83130.1"/>
    <property type="molecule type" value="Genomic_DNA"/>
</dbReference>
<dbReference type="PANTHER" id="PTHR42646:SF2">
    <property type="entry name" value="5'-3' EXONUCLEASE FAMILY PROTEIN"/>
    <property type="match status" value="1"/>
</dbReference>
<dbReference type="GO" id="GO:0008409">
    <property type="term" value="F:5'-3' exonuclease activity"/>
    <property type="evidence" value="ECO:0007669"/>
    <property type="project" value="InterPro"/>
</dbReference>
<dbReference type="FunFam" id="3.40.50.1010:FF:000028">
    <property type="entry name" value="5'-3' exonuclease family protein"/>
    <property type="match status" value="1"/>
</dbReference>
<dbReference type="InterPro" id="IPR038969">
    <property type="entry name" value="FEN"/>
</dbReference>
<proteinExistence type="predicted"/>
<dbReference type="InterPro" id="IPR036279">
    <property type="entry name" value="5-3_exonuclease_C_sf"/>
</dbReference>
<dbReference type="SUPFAM" id="SSF47807">
    <property type="entry name" value="5' to 3' exonuclease, C-terminal subdomain"/>
    <property type="match status" value="1"/>
</dbReference>
<dbReference type="CDD" id="cd09859">
    <property type="entry name" value="PIN_53EXO"/>
    <property type="match status" value="1"/>
</dbReference>
<keyword evidence="4" id="KW-1133">Transmembrane helix</keyword>
<organism evidence="6 7">
    <name type="scientific">Vigna unguiculata</name>
    <name type="common">Cowpea</name>
    <dbReference type="NCBI Taxonomy" id="3917"/>
    <lineage>
        <taxon>Eukaryota</taxon>
        <taxon>Viridiplantae</taxon>
        <taxon>Streptophyta</taxon>
        <taxon>Embryophyta</taxon>
        <taxon>Tracheophyta</taxon>
        <taxon>Spermatophyta</taxon>
        <taxon>Magnoliopsida</taxon>
        <taxon>eudicotyledons</taxon>
        <taxon>Gunneridae</taxon>
        <taxon>Pentapetalae</taxon>
        <taxon>rosids</taxon>
        <taxon>fabids</taxon>
        <taxon>Fabales</taxon>
        <taxon>Fabaceae</taxon>
        <taxon>Papilionoideae</taxon>
        <taxon>50 kb inversion clade</taxon>
        <taxon>NPAAA clade</taxon>
        <taxon>indigoferoid/millettioid clade</taxon>
        <taxon>Phaseoleae</taxon>
        <taxon>Vigna</taxon>
    </lineage>
</organism>
<sequence>MHQQGEGIVKGTSRFGSKPHQINLQHHLLPCTAYTIIAKHKQIGPFGGGHVPPGVKRLYTHYPCNYRLAERSLSPCTSPCAMRAKATDLMVVNGLKTKKKFNGDGKEYEFESSGGKIVEEDKGCLEKDKVIINWIKKNERLKRTLQQEKKIGKFLQLLFVLSWVSTIVLVVIVLLKVLREKEEEEKTGGSERGAVKSEGGSWEENICGVLQNQNQSSEMACCYKYHYLFLHSHSLWRKLPLPHNSSTATFSRNLRIPTLFHSSGALQSKGYCSAAADSSGAVPATSPTLVPDAAFGTGQALRLGSAAKAERVTNADPLNGRVMIVDGTSIIHRAYYKLLGTFPKLHHGHLTHADGNGDWVLTIFTALSLIIDVLEFIPSHVVVVFDHDGLPFGHTYNSSKESFTAKGQNFRHNLYPAYKSNRPPTPDTIVQGLQYLKASIKAMSIKVIEVPGVEADDVIGTLALRSVAAGYKVRVVSPDKDFFQILSPSLRLLRIAPRGDQMVSFGVEDFANRYGGLKPSQFADMIALSGDRSDNIPGVNGIGDVYAVQLLSRFGTLERLLESVDQIKEDRIRKALIENAEQALLSKELASISVS</sequence>
<dbReference type="InterPro" id="IPR029060">
    <property type="entry name" value="PIN-like_dom_sf"/>
</dbReference>
<evidence type="ECO:0000256" key="1">
    <source>
        <dbReference type="ARBA" id="ARBA00022722"/>
    </source>
</evidence>
<evidence type="ECO:0000259" key="5">
    <source>
        <dbReference type="SMART" id="SM00475"/>
    </source>
</evidence>
<dbReference type="Gene3D" id="3.40.50.1010">
    <property type="entry name" value="5'-nuclease"/>
    <property type="match status" value="1"/>
</dbReference>
<dbReference type="InterPro" id="IPR020045">
    <property type="entry name" value="DNA_polI_H3TH"/>
</dbReference>